<proteinExistence type="predicted"/>
<dbReference type="Proteomes" id="UP000024635">
    <property type="component" value="Unassembled WGS sequence"/>
</dbReference>
<feature type="compositionally biased region" description="Polar residues" evidence="1">
    <location>
        <begin position="82"/>
        <end position="92"/>
    </location>
</feature>
<comment type="caution">
    <text evidence="2">The sequence shown here is derived from an EMBL/GenBank/DDBJ whole genome shotgun (WGS) entry which is preliminary data.</text>
</comment>
<reference evidence="3" key="1">
    <citation type="journal article" date="2015" name="Nat. Genet.">
        <title>The genome and transcriptome of the zoonotic hookworm Ancylostoma ceylanicum identify infection-specific gene families.</title>
        <authorList>
            <person name="Schwarz E.M."/>
            <person name="Hu Y."/>
            <person name="Antoshechkin I."/>
            <person name="Miller M.M."/>
            <person name="Sternberg P.W."/>
            <person name="Aroian R.V."/>
        </authorList>
    </citation>
    <scope>NUCLEOTIDE SEQUENCE</scope>
    <source>
        <strain evidence="3">HY135</strain>
    </source>
</reference>
<evidence type="ECO:0000313" key="2">
    <source>
        <dbReference type="EMBL" id="EYC45742.1"/>
    </source>
</evidence>
<dbReference type="AlphaFoldDB" id="A0A016X2H9"/>
<dbReference type="EMBL" id="JARK01000018">
    <property type="protein sequence ID" value="EYC45742.1"/>
    <property type="molecule type" value="Genomic_DNA"/>
</dbReference>
<keyword evidence="3" id="KW-1185">Reference proteome</keyword>
<sequence>MYRRILKQRNTTVSWFCIISAVKPSDTVSSFKPAMDLPDSDEERERRYGHGFVEPWHPHRRSRKRRKVEENSSDSSGHDSQNHLNVASQSDQSEGEHTNIHFLVNHMHNLASYIPITFLFVDRPSVLLAHFQGVVQLGQLFFW</sequence>
<evidence type="ECO:0000256" key="1">
    <source>
        <dbReference type="SAM" id="MobiDB-lite"/>
    </source>
</evidence>
<protein>
    <submittedName>
        <fullName evidence="2">Uncharacterized protein</fullName>
    </submittedName>
</protein>
<accession>A0A016X2H9</accession>
<organism evidence="2 3">
    <name type="scientific">Ancylostoma ceylanicum</name>
    <dbReference type="NCBI Taxonomy" id="53326"/>
    <lineage>
        <taxon>Eukaryota</taxon>
        <taxon>Metazoa</taxon>
        <taxon>Ecdysozoa</taxon>
        <taxon>Nematoda</taxon>
        <taxon>Chromadorea</taxon>
        <taxon>Rhabditida</taxon>
        <taxon>Rhabditina</taxon>
        <taxon>Rhabditomorpha</taxon>
        <taxon>Strongyloidea</taxon>
        <taxon>Ancylostomatidae</taxon>
        <taxon>Ancylostomatinae</taxon>
        <taxon>Ancylostoma</taxon>
    </lineage>
</organism>
<feature type="region of interest" description="Disordered" evidence="1">
    <location>
        <begin position="30"/>
        <end position="93"/>
    </location>
</feature>
<evidence type="ECO:0000313" key="3">
    <source>
        <dbReference type="Proteomes" id="UP000024635"/>
    </source>
</evidence>
<gene>
    <name evidence="2" type="primary">Acey_s0418.g1119</name>
    <name evidence="2" type="ORF">Y032_0418g1119</name>
</gene>
<name>A0A016X2H9_9BILA</name>